<gene>
    <name evidence="2" type="ORF">QO011_006199</name>
</gene>
<dbReference type="EMBL" id="JAUSVX010000015">
    <property type="protein sequence ID" value="MDQ0473165.1"/>
    <property type="molecule type" value="Genomic_DNA"/>
</dbReference>
<accession>A0ABU0JFV7</accession>
<reference evidence="2 3" key="1">
    <citation type="submission" date="2023-07" db="EMBL/GenBank/DDBJ databases">
        <title>Genomic Encyclopedia of Type Strains, Phase IV (KMG-IV): sequencing the most valuable type-strain genomes for metagenomic binning, comparative biology and taxonomic classification.</title>
        <authorList>
            <person name="Goeker M."/>
        </authorList>
    </citation>
    <scope>NUCLEOTIDE SEQUENCE [LARGE SCALE GENOMIC DNA]</scope>
    <source>
        <strain evidence="2 3">DSM 19619</strain>
    </source>
</reference>
<comment type="caution">
    <text evidence="2">The sequence shown here is derived from an EMBL/GenBank/DDBJ whole genome shotgun (WGS) entry which is preliminary data.</text>
</comment>
<keyword evidence="1" id="KW-1133">Transmembrane helix</keyword>
<sequence>MQADSRRTTWRWFLTVVAGWLLFGYALWNLYNIAVYDDVYVVRTIGHGATSDWHWITPERAPMHFIAIAAASVLVLALLGSALWSLTQRWIGPDHPGV</sequence>
<evidence type="ECO:0000313" key="3">
    <source>
        <dbReference type="Proteomes" id="UP001242480"/>
    </source>
</evidence>
<organism evidence="2 3">
    <name type="scientific">Labrys wisconsinensis</name>
    <dbReference type="NCBI Taxonomy" id="425677"/>
    <lineage>
        <taxon>Bacteria</taxon>
        <taxon>Pseudomonadati</taxon>
        <taxon>Pseudomonadota</taxon>
        <taxon>Alphaproteobacteria</taxon>
        <taxon>Hyphomicrobiales</taxon>
        <taxon>Xanthobacteraceae</taxon>
        <taxon>Labrys</taxon>
    </lineage>
</organism>
<feature type="transmembrane region" description="Helical" evidence="1">
    <location>
        <begin position="63"/>
        <end position="86"/>
    </location>
</feature>
<name>A0ABU0JFV7_9HYPH</name>
<keyword evidence="3" id="KW-1185">Reference proteome</keyword>
<keyword evidence="1" id="KW-0472">Membrane</keyword>
<protein>
    <submittedName>
        <fullName evidence="2">Uncharacterized protein</fullName>
    </submittedName>
</protein>
<dbReference type="Proteomes" id="UP001242480">
    <property type="component" value="Unassembled WGS sequence"/>
</dbReference>
<proteinExistence type="predicted"/>
<evidence type="ECO:0000313" key="2">
    <source>
        <dbReference type="EMBL" id="MDQ0473165.1"/>
    </source>
</evidence>
<keyword evidence="1" id="KW-0812">Transmembrane</keyword>
<dbReference type="RefSeq" id="WP_307281058.1">
    <property type="nucleotide sequence ID" value="NZ_JAUSVX010000015.1"/>
</dbReference>
<evidence type="ECO:0000256" key="1">
    <source>
        <dbReference type="SAM" id="Phobius"/>
    </source>
</evidence>
<feature type="transmembrane region" description="Helical" evidence="1">
    <location>
        <begin position="12"/>
        <end position="31"/>
    </location>
</feature>